<proteinExistence type="inferred from homology"/>
<dbReference type="CDD" id="cd18112">
    <property type="entry name" value="ATP-synt_V_A-type_beta_C"/>
    <property type="match status" value="1"/>
</dbReference>
<dbReference type="Pfam" id="PF02874">
    <property type="entry name" value="ATP-synt_ab_N"/>
    <property type="match status" value="1"/>
</dbReference>
<dbReference type="Proteomes" id="UP000215361">
    <property type="component" value="Unassembled WGS sequence"/>
</dbReference>
<evidence type="ECO:0000259" key="5">
    <source>
        <dbReference type="Pfam" id="PF00006"/>
    </source>
</evidence>
<evidence type="ECO:0000313" key="11">
    <source>
        <dbReference type="Proteomes" id="UP000215361"/>
    </source>
</evidence>
<dbReference type="PANTHER" id="PTHR43389">
    <property type="entry name" value="V-TYPE PROTON ATPASE SUBUNIT B"/>
    <property type="match status" value="1"/>
</dbReference>
<dbReference type="Pfam" id="PF00006">
    <property type="entry name" value="ATP-synt_ab"/>
    <property type="match status" value="1"/>
</dbReference>
<dbReference type="InterPro" id="IPR000194">
    <property type="entry name" value="ATPase_F1/V1/A1_a/bsu_nucl-bd"/>
</dbReference>
<dbReference type="InterPro" id="IPR055190">
    <property type="entry name" value="ATP-synt_VA_C"/>
</dbReference>
<dbReference type="Proteomes" id="UP000215413">
    <property type="component" value="Unassembled WGS sequence"/>
</dbReference>
<evidence type="ECO:0000256" key="1">
    <source>
        <dbReference type="ARBA" id="ARBA00008936"/>
    </source>
</evidence>
<comment type="function">
    <text evidence="4">Produces ATP from ADP in the presence of a proton gradient across the membrane. The V-type beta chain is a regulatory subunit.</text>
</comment>
<name>A0A133N052_FINMA</name>
<evidence type="ECO:0000313" key="13">
    <source>
        <dbReference type="Proteomes" id="UP000502899"/>
    </source>
</evidence>
<dbReference type="SUPFAM" id="SSF50615">
    <property type="entry name" value="N-terminal domain of alpha and beta subunits of F1 ATP synthase"/>
    <property type="match status" value="1"/>
</dbReference>
<dbReference type="InterPro" id="IPR004100">
    <property type="entry name" value="ATPase_F1/V1/A1_a/bsu_N"/>
</dbReference>
<dbReference type="OMA" id="YPRNYIR"/>
<evidence type="ECO:0000259" key="6">
    <source>
        <dbReference type="Pfam" id="PF02874"/>
    </source>
</evidence>
<accession>A0A133N052</accession>
<keyword evidence="4" id="KW-0375">Hydrogen ion transport</keyword>
<keyword evidence="2 4" id="KW-0813">Transport</keyword>
<dbReference type="RefSeq" id="WP_002835079.1">
    <property type="nucleotide sequence ID" value="NZ_CABKMR010000001.1"/>
</dbReference>
<dbReference type="CDD" id="cd01135">
    <property type="entry name" value="V_A-ATPase_B"/>
    <property type="match status" value="1"/>
</dbReference>
<keyword evidence="4" id="KW-0066">ATP synthesis</keyword>
<dbReference type="CDD" id="cd18118">
    <property type="entry name" value="ATP-synt_V_A-type_beta_N"/>
    <property type="match status" value="1"/>
</dbReference>
<dbReference type="Gene3D" id="3.40.50.12240">
    <property type="match status" value="1"/>
</dbReference>
<evidence type="ECO:0000256" key="3">
    <source>
        <dbReference type="ARBA" id="ARBA00023065"/>
    </source>
</evidence>
<feature type="domain" description="ATPase F1/V1/A1 complex alpha/beta subunit nucleotide-binding" evidence="5">
    <location>
        <begin position="132"/>
        <end position="351"/>
    </location>
</feature>
<reference evidence="8" key="1">
    <citation type="journal article" date="2017" name="J. Clin. Microbiol.">
        <title>Finegoldia magna Isolated from Orthopedic Joint Implant-Associated Infections.</title>
        <authorList>
            <person name="Soderquist B."/>
            <person name="Bjorklund S."/>
            <person name="Hellmark B."/>
            <person name="Jensen A."/>
            <person name="Bruggemann H."/>
        </authorList>
    </citation>
    <scope>NUCLEOTIDE SEQUENCE</scope>
    <source>
        <strain evidence="9">08T492</strain>
        <strain evidence="8">CCUG 54800</strain>
    </source>
</reference>
<dbReference type="PANTHER" id="PTHR43389:SF4">
    <property type="entry name" value="V-TYPE PROTON ATPASE SUBUNIT B"/>
    <property type="match status" value="1"/>
</dbReference>
<keyword evidence="3 4" id="KW-0406">Ion transport</keyword>
<evidence type="ECO:0000313" key="12">
    <source>
        <dbReference type="Proteomes" id="UP000215413"/>
    </source>
</evidence>
<dbReference type="Pfam" id="PF22919">
    <property type="entry name" value="ATP-synt_VA_C"/>
    <property type="match status" value="1"/>
</dbReference>
<dbReference type="HAMAP" id="MF_00310">
    <property type="entry name" value="ATP_synth_B_arch"/>
    <property type="match status" value="1"/>
</dbReference>
<feature type="domain" description="ATPase F1/V1/A1 complex alpha/beta subunit N-terminal" evidence="6">
    <location>
        <begin position="14"/>
        <end position="74"/>
    </location>
</feature>
<evidence type="ECO:0000313" key="8">
    <source>
        <dbReference type="EMBL" id="OXZ26954.1"/>
    </source>
</evidence>
<sequence>MIKEYIKLKKVESSIIEVENVNEASFGEVVEVKSSASDKSMVGKVVNINDDTVTIQVFGDSTGMSTQNTKVRFTQRPFEIALSEDILGRKFNGIGQPIDDGGDIYAAKRYNVNGRAINPVSRVYPRDFIQTGISSIDCLMTLIRGQKLPVFSGSGMSHNRLAAQIVRQAKIKGANEDNFAIVFGAIGVKHDEARFFEDTFRQSGVLNNVCMFVNYADDSIMERIITPRAALTAAEYLAFEKNYHVLVIITDLTSYAEALREVSSKREEVPSRKGYPGYLYSDLASLYERAGMIKDAEGSVTLIPILTMPNDDITHPIPDLTGYITEGQIVLERSLMQKDIYPPINVLPSLSRLMKDGIGEGYTREDHPDVSSQLFSSYSHVQEVRDLAQIIGADDLSEADQKYLKFGDEFENRFVRQDYYENREIEETLDLAWDLLKILPENELDRLSPEMIKQHMNR</sequence>
<evidence type="ECO:0000259" key="7">
    <source>
        <dbReference type="Pfam" id="PF22919"/>
    </source>
</evidence>
<evidence type="ECO:0000256" key="4">
    <source>
        <dbReference type="HAMAP-Rule" id="MF_00310"/>
    </source>
</evidence>
<dbReference type="AlphaFoldDB" id="A0A133N052"/>
<dbReference type="InterPro" id="IPR020003">
    <property type="entry name" value="ATPase_a/bsu_AS"/>
</dbReference>
<dbReference type="SUPFAM" id="SSF47917">
    <property type="entry name" value="C-terminal domain of alpha and beta subunits of F1 ATP synthase"/>
    <property type="match status" value="1"/>
</dbReference>
<dbReference type="EMBL" id="NDYC01000030">
    <property type="protein sequence ID" value="OXZ26954.1"/>
    <property type="molecule type" value="Genomic_DNA"/>
</dbReference>
<dbReference type="EMBL" id="NDYI01000017">
    <property type="protein sequence ID" value="OXZ37227.1"/>
    <property type="molecule type" value="Genomic_DNA"/>
</dbReference>
<protein>
    <recommendedName>
        <fullName evidence="4">V-type ATP synthase beta chain</fullName>
    </recommendedName>
    <alternativeName>
        <fullName evidence="4">V-ATPase subunit B</fullName>
    </alternativeName>
</protein>
<evidence type="ECO:0000256" key="2">
    <source>
        <dbReference type="ARBA" id="ARBA00022448"/>
    </source>
</evidence>
<dbReference type="SUPFAM" id="SSF52540">
    <property type="entry name" value="P-loop containing nucleoside triphosphate hydrolases"/>
    <property type="match status" value="1"/>
</dbReference>
<reference evidence="10 13" key="3">
    <citation type="submission" date="2020-05" db="EMBL/GenBank/DDBJ databases">
        <title>FDA dAtabase for Regulatory Grade micrObial Sequences (FDA-ARGOS): Supporting development and validation of Infectious Disease Dx tests.</title>
        <authorList>
            <person name="Pederson C."/>
            <person name="Tallon L."/>
            <person name="Sadzewicz L."/>
            <person name="Zhao X."/>
            <person name="Vavikolanu K."/>
            <person name="Mehta A."/>
            <person name="Aluvathingal J."/>
            <person name="Nadendla S."/>
            <person name="Myers T."/>
            <person name="Yan Y."/>
            <person name="Sichtig H."/>
        </authorList>
    </citation>
    <scope>NUCLEOTIDE SEQUENCE [LARGE SCALE GENOMIC DNA]</scope>
    <source>
        <strain evidence="10 13">FDAARGOS_764</strain>
    </source>
</reference>
<dbReference type="InterPro" id="IPR027417">
    <property type="entry name" value="P-loop_NTPase"/>
</dbReference>
<dbReference type="InterPro" id="IPR036121">
    <property type="entry name" value="ATPase_F1/V1/A1_a/bsu_N_sf"/>
</dbReference>
<dbReference type="GO" id="GO:0046933">
    <property type="term" value="F:proton-transporting ATP synthase activity, rotational mechanism"/>
    <property type="evidence" value="ECO:0007669"/>
    <property type="project" value="UniProtKB-UniRule"/>
</dbReference>
<dbReference type="GO" id="GO:0046961">
    <property type="term" value="F:proton-transporting ATPase activity, rotational mechanism"/>
    <property type="evidence" value="ECO:0007669"/>
    <property type="project" value="TreeGrafter"/>
</dbReference>
<reference evidence="11 12" key="2">
    <citation type="submission" date="2017-04" db="EMBL/GenBank/DDBJ databases">
        <title>Finegoldia magna isolated from orthopedic joint implant-associated infections.</title>
        <authorList>
            <person name="Bjorklund S."/>
            <person name="Bruggemann H."/>
            <person name="Jensen A."/>
            <person name="Hellmark B."/>
            <person name="Soderquist B."/>
        </authorList>
    </citation>
    <scope>NUCLEOTIDE SEQUENCE [LARGE SCALE GENOMIC DNA]</scope>
    <source>
        <strain evidence="11">08T492</strain>
        <strain evidence="12">CCUG 54800</strain>
    </source>
</reference>
<dbReference type="Proteomes" id="UP000502899">
    <property type="component" value="Chromosome"/>
</dbReference>
<dbReference type="GO" id="GO:0005524">
    <property type="term" value="F:ATP binding"/>
    <property type="evidence" value="ECO:0007669"/>
    <property type="project" value="UniProtKB-UniRule"/>
</dbReference>
<gene>
    <name evidence="4" type="primary">atpB</name>
    <name evidence="8" type="ORF">B9N49_06475</name>
    <name evidence="9" type="ORF">B9N56_05880</name>
    <name evidence="10" type="ORF">FOC70_08525</name>
</gene>
<evidence type="ECO:0000313" key="10">
    <source>
        <dbReference type="EMBL" id="QKH80391.1"/>
    </source>
</evidence>
<comment type="similarity">
    <text evidence="1 4">Belongs to the ATPase alpha/beta chains family.</text>
</comment>
<dbReference type="NCBIfam" id="NF003235">
    <property type="entry name" value="PRK04196.1"/>
    <property type="match status" value="1"/>
</dbReference>
<evidence type="ECO:0000313" key="9">
    <source>
        <dbReference type="EMBL" id="OXZ37227.1"/>
    </source>
</evidence>
<dbReference type="PROSITE" id="PS00152">
    <property type="entry name" value="ATPASE_ALPHA_BETA"/>
    <property type="match status" value="1"/>
</dbReference>
<dbReference type="EMBL" id="CP054000">
    <property type="protein sequence ID" value="QKH80391.1"/>
    <property type="molecule type" value="Genomic_DNA"/>
</dbReference>
<dbReference type="GO" id="GO:0042777">
    <property type="term" value="P:proton motive force-driven plasma membrane ATP synthesis"/>
    <property type="evidence" value="ECO:0007669"/>
    <property type="project" value="UniProtKB-UniRule"/>
</dbReference>
<dbReference type="InterPro" id="IPR022879">
    <property type="entry name" value="V-ATPase_su_B/beta"/>
</dbReference>
<organism evidence="8 12">
    <name type="scientific">Finegoldia magna</name>
    <name type="common">Peptostreptococcus magnus</name>
    <dbReference type="NCBI Taxonomy" id="1260"/>
    <lineage>
        <taxon>Bacteria</taxon>
        <taxon>Bacillati</taxon>
        <taxon>Bacillota</taxon>
        <taxon>Tissierellia</taxon>
        <taxon>Tissierellales</taxon>
        <taxon>Peptoniphilaceae</taxon>
        <taxon>Finegoldia</taxon>
    </lineage>
</organism>
<dbReference type="GO" id="GO:0045259">
    <property type="term" value="C:proton-transporting ATP synthase complex"/>
    <property type="evidence" value="ECO:0007669"/>
    <property type="project" value="UniProtKB-ARBA"/>
</dbReference>
<feature type="domain" description="ATP synthase A/B type C-terminal" evidence="7">
    <location>
        <begin position="356"/>
        <end position="454"/>
    </location>
</feature>